<comment type="caution">
    <text evidence="9">The sequence shown here is derived from an EMBL/GenBank/DDBJ whole genome shotgun (WGS) entry which is preliminary data.</text>
</comment>
<dbReference type="EC" id="2.1.1.178" evidence="9"/>
<name>A0AA42B7P2_9GAMM</name>
<dbReference type="GO" id="GO:0009383">
    <property type="term" value="F:rRNA (cytosine-C5-)-methyltransferase activity"/>
    <property type="evidence" value="ECO:0007669"/>
    <property type="project" value="TreeGrafter"/>
</dbReference>
<evidence type="ECO:0000256" key="7">
    <source>
        <dbReference type="PROSITE-ProRule" id="PRU01023"/>
    </source>
</evidence>
<dbReference type="InterPro" id="IPR049560">
    <property type="entry name" value="MeTrfase_RsmB-F_NOP2_cat"/>
</dbReference>
<feature type="active site" description="Nucleophile" evidence="7">
    <location>
        <position position="240"/>
    </location>
</feature>
<dbReference type="NCBIfam" id="TIGR00446">
    <property type="entry name" value="nop2p"/>
    <property type="match status" value="1"/>
</dbReference>
<feature type="binding site" evidence="7">
    <location>
        <position position="187"/>
    </location>
    <ligand>
        <name>S-adenosyl-L-methionine</name>
        <dbReference type="ChEBI" id="CHEBI:59789"/>
    </ligand>
</feature>
<dbReference type="Pfam" id="PF17125">
    <property type="entry name" value="Methyltr_RsmF_N"/>
    <property type="match status" value="1"/>
</dbReference>
<proteinExistence type="inferred from homology"/>
<dbReference type="InterPro" id="IPR023267">
    <property type="entry name" value="RCMT"/>
</dbReference>
<reference evidence="9 10" key="1">
    <citation type="journal article" date="2013" name="Antonie Van Leeuwenhoek">
        <title>Echinimonas agarilytica gen. nov., sp. nov., a new gammaproteobacterium isolated from the sea urchin Strongylocentrotus intermedius.</title>
        <authorList>
            <person name="Nedashkovskaya O.I."/>
            <person name="Stenkova A.M."/>
            <person name="Zhukova N.V."/>
            <person name="Van Trappen S."/>
            <person name="Lee J.S."/>
            <person name="Kim S.B."/>
        </authorList>
    </citation>
    <scope>NUCLEOTIDE SEQUENCE [LARGE SCALE GENOMIC DNA]</scope>
    <source>
        <strain evidence="9 10">KMM 6351</strain>
    </source>
</reference>
<evidence type="ECO:0000256" key="4">
    <source>
        <dbReference type="ARBA" id="ARBA00022679"/>
    </source>
</evidence>
<dbReference type="Pfam" id="PF21150">
    <property type="entry name" value="YebU_pre-PUA_dom"/>
    <property type="match status" value="1"/>
</dbReference>
<dbReference type="GO" id="GO:0003723">
    <property type="term" value="F:RNA binding"/>
    <property type="evidence" value="ECO:0007669"/>
    <property type="project" value="UniProtKB-UniRule"/>
</dbReference>
<feature type="binding site" evidence="7">
    <location>
        <begin position="118"/>
        <end position="124"/>
    </location>
    <ligand>
        <name>S-adenosyl-L-methionine</name>
        <dbReference type="ChEBI" id="CHEBI:59789"/>
    </ligand>
</feature>
<comment type="similarity">
    <text evidence="1 7">Belongs to the class I-like SAM-binding methyltransferase superfamily. RsmB/NOP family.</text>
</comment>
<evidence type="ECO:0000256" key="2">
    <source>
        <dbReference type="ARBA" id="ARBA00022490"/>
    </source>
</evidence>
<protein>
    <submittedName>
        <fullName evidence="9">16S rRNA (Cytosine(1407)-C(5))-methyltransferase RsmF</fullName>
        <ecNumber evidence="9">2.1.1.178</ecNumber>
    </submittedName>
</protein>
<evidence type="ECO:0000259" key="8">
    <source>
        <dbReference type="PROSITE" id="PS51686"/>
    </source>
</evidence>
<dbReference type="PANTHER" id="PTHR22807:SF30">
    <property type="entry name" value="28S RRNA (CYTOSINE(4447)-C(5))-METHYLTRANSFERASE-RELATED"/>
    <property type="match status" value="1"/>
</dbReference>
<dbReference type="EMBL" id="JAMQGP010000003">
    <property type="protein sequence ID" value="MCM2679972.1"/>
    <property type="molecule type" value="Genomic_DNA"/>
</dbReference>
<evidence type="ECO:0000256" key="5">
    <source>
        <dbReference type="ARBA" id="ARBA00022691"/>
    </source>
</evidence>
<feature type="domain" description="SAM-dependent MTase RsmB/NOP-type" evidence="8">
    <location>
        <begin position="27"/>
        <end position="304"/>
    </location>
</feature>
<keyword evidence="2" id="KW-0963">Cytoplasm</keyword>
<dbReference type="PROSITE" id="PS01153">
    <property type="entry name" value="NOL1_NOP2_SUN"/>
    <property type="match status" value="1"/>
</dbReference>
<keyword evidence="10" id="KW-1185">Reference proteome</keyword>
<dbReference type="InterPro" id="IPR011023">
    <property type="entry name" value="Nop2p"/>
</dbReference>
<dbReference type="AlphaFoldDB" id="A0AA42B7P2"/>
<evidence type="ECO:0000256" key="6">
    <source>
        <dbReference type="ARBA" id="ARBA00022884"/>
    </source>
</evidence>
<dbReference type="SUPFAM" id="SSF53335">
    <property type="entry name" value="S-adenosyl-L-methionine-dependent methyltransferases"/>
    <property type="match status" value="1"/>
</dbReference>
<keyword evidence="4 7" id="KW-0808">Transferase</keyword>
<evidence type="ECO:0000256" key="3">
    <source>
        <dbReference type="ARBA" id="ARBA00022603"/>
    </source>
</evidence>
<dbReference type="Pfam" id="PF01189">
    <property type="entry name" value="Methyltr_RsmB-F"/>
    <property type="match status" value="1"/>
</dbReference>
<dbReference type="GO" id="GO:0070475">
    <property type="term" value="P:rRNA base methylation"/>
    <property type="evidence" value="ECO:0007669"/>
    <property type="project" value="TreeGrafter"/>
</dbReference>
<gene>
    <name evidence="9" type="primary">rsmF</name>
    <name evidence="9" type="ORF">NAF29_09870</name>
</gene>
<feature type="binding site" evidence="7">
    <location>
        <position position="142"/>
    </location>
    <ligand>
        <name>S-adenosyl-L-methionine</name>
        <dbReference type="ChEBI" id="CHEBI:59789"/>
    </ligand>
</feature>
<keyword evidence="3 7" id="KW-0489">Methyltransferase</keyword>
<keyword evidence="6 7" id="KW-0694">RNA-binding</keyword>
<feature type="binding site" evidence="7">
    <location>
        <position position="169"/>
    </location>
    <ligand>
        <name>S-adenosyl-L-methionine</name>
        <dbReference type="ChEBI" id="CHEBI:59789"/>
    </ligand>
</feature>
<dbReference type="InterPro" id="IPR018314">
    <property type="entry name" value="RsmB/NOL1/NOP2-like_CS"/>
</dbReference>
<dbReference type="RefSeq" id="WP_251261381.1">
    <property type="nucleotide sequence ID" value="NZ_JAMQGP010000003.1"/>
</dbReference>
<dbReference type="InterPro" id="IPR001678">
    <property type="entry name" value="MeTrfase_RsmB-F_NOP2_dom"/>
</dbReference>
<dbReference type="NCBIfam" id="NF008898">
    <property type="entry name" value="PRK11933.1"/>
    <property type="match status" value="1"/>
</dbReference>
<accession>A0AA42B7P2</accession>
<dbReference type="InterPro" id="IPR031341">
    <property type="entry name" value="Methyltr_RsmF_N"/>
</dbReference>
<dbReference type="PANTHER" id="PTHR22807">
    <property type="entry name" value="NOP2 YEAST -RELATED NOL1/NOP2/FMU SUN DOMAIN-CONTAINING"/>
    <property type="match status" value="1"/>
</dbReference>
<sequence length="474" mass="52971">MPKNLLPQEFIQNIKAILPPHLSIESFVDICQVPLRKSIRINTLLQPAPNEIGKLFSAAEPVPWCEQGLWLNETPDYQLGNHVCHLNGQFYIQEASSMLPPMALAHVAKSMNLVLDMASAPGSKTTQIAGLMNNRGGLVANELSASRLKFLHANLQRCGVTNAALTHFDAAIFGAALPNTFDAVLLDAPCSGEGSLRKDPDAMKNWNMESIERISEVQKTLIESAFHALKAGGAMVYSTCTLSAQENQNVCQHLLDTFGDNVEVCSLHDLFDGAAQSVTAEGYLHVWPQIYDSEGFFVAAFRKQSATAPDQSEVRRPGRFPYHFAKRDDIEQLQQYLDGFGFTLPNDMELFERNDTFWLFPKALEPLFGKLKFQRIGIRVAERFKRNYKLDHGFAIAYGHQFKHLTFELNAEQAQEYLQGRDVRGIEGLPNKGECLATYEGKTLGFGKAVANRLKNQLPREIVRDQPVMNSTKK</sequence>
<organism evidence="9 10">
    <name type="scientific">Echinimonas agarilytica</name>
    <dbReference type="NCBI Taxonomy" id="1215918"/>
    <lineage>
        <taxon>Bacteria</taxon>
        <taxon>Pseudomonadati</taxon>
        <taxon>Pseudomonadota</taxon>
        <taxon>Gammaproteobacteria</taxon>
        <taxon>Alteromonadales</taxon>
        <taxon>Echinimonadaceae</taxon>
        <taxon>Echinimonas</taxon>
    </lineage>
</organism>
<dbReference type="InterPro" id="IPR048457">
    <property type="entry name" value="YebU_pre-PUA_dom"/>
</dbReference>
<dbReference type="InterPro" id="IPR027391">
    <property type="entry name" value="Nol1_Nop2_Fmu_2"/>
</dbReference>
<keyword evidence="5 7" id="KW-0949">S-adenosyl-L-methionine</keyword>
<dbReference type="Gene3D" id="3.10.450.720">
    <property type="match status" value="1"/>
</dbReference>
<dbReference type="PROSITE" id="PS51686">
    <property type="entry name" value="SAM_MT_RSMB_NOP"/>
    <property type="match status" value="1"/>
</dbReference>
<evidence type="ECO:0000313" key="9">
    <source>
        <dbReference type="EMBL" id="MCM2679972.1"/>
    </source>
</evidence>
<dbReference type="InterPro" id="IPR029063">
    <property type="entry name" value="SAM-dependent_MTases_sf"/>
</dbReference>
<dbReference type="Proteomes" id="UP001165393">
    <property type="component" value="Unassembled WGS sequence"/>
</dbReference>
<evidence type="ECO:0000313" key="10">
    <source>
        <dbReference type="Proteomes" id="UP001165393"/>
    </source>
</evidence>
<dbReference type="Gene3D" id="3.40.50.150">
    <property type="entry name" value="Vaccinia Virus protein VP39"/>
    <property type="match status" value="1"/>
</dbReference>
<dbReference type="Pfam" id="PF13636">
    <property type="entry name" value="Methyltranf_PUA"/>
    <property type="match status" value="1"/>
</dbReference>
<evidence type="ECO:0000256" key="1">
    <source>
        <dbReference type="ARBA" id="ARBA00007494"/>
    </source>
</evidence>
<dbReference type="PRINTS" id="PR02008">
    <property type="entry name" value="RCMTFAMILY"/>
</dbReference>